<proteinExistence type="predicted"/>
<keyword evidence="3" id="KW-1185">Reference proteome</keyword>
<keyword evidence="1" id="KW-0812">Transmembrane</keyword>
<gene>
    <name evidence="2" type="ORF">BSL78_00860</name>
</gene>
<evidence type="ECO:0000313" key="2">
    <source>
        <dbReference type="EMBL" id="PIK62138.1"/>
    </source>
</evidence>
<keyword evidence="1" id="KW-0472">Membrane</keyword>
<accession>A0A2G8LPE5</accession>
<keyword evidence="1" id="KW-1133">Transmembrane helix</keyword>
<protein>
    <submittedName>
        <fullName evidence="2">Uncharacterized protein</fullName>
    </submittedName>
</protein>
<organism evidence="2 3">
    <name type="scientific">Stichopus japonicus</name>
    <name type="common">Sea cucumber</name>
    <dbReference type="NCBI Taxonomy" id="307972"/>
    <lineage>
        <taxon>Eukaryota</taxon>
        <taxon>Metazoa</taxon>
        <taxon>Echinodermata</taxon>
        <taxon>Eleutherozoa</taxon>
        <taxon>Echinozoa</taxon>
        <taxon>Holothuroidea</taxon>
        <taxon>Aspidochirotacea</taxon>
        <taxon>Aspidochirotida</taxon>
        <taxon>Stichopodidae</taxon>
        <taxon>Apostichopus</taxon>
    </lineage>
</organism>
<comment type="caution">
    <text evidence="2">The sequence shown here is derived from an EMBL/GenBank/DDBJ whole genome shotgun (WGS) entry which is preliminary data.</text>
</comment>
<evidence type="ECO:0000313" key="3">
    <source>
        <dbReference type="Proteomes" id="UP000230750"/>
    </source>
</evidence>
<dbReference type="EMBL" id="MRZV01000017">
    <property type="protein sequence ID" value="PIK62138.1"/>
    <property type="molecule type" value="Genomic_DNA"/>
</dbReference>
<dbReference type="AlphaFoldDB" id="A0A2G8LPE5"/>
<feature type="transmembrane region" description="Helical" evidence="1">
    <location>
        <begin position="205"/>
        <end position="224"/>
    </location>
</feature>
<dbReference type="Proteomes" id="UP000230750">
    <property type="component" value="Unassembled WGS sequence"/>
</dbReference>
<name>A0A2G8LPE5_STIJA</name>
<reference evidence="2 3" key="1">
    <citation type="journal article" date="2017" name="PLoS Biol.">
        <title>The sea cucumber genome provides insights into morphological evolution and visceral regeneration.</title>
        <authorList>
            <person name="Zhang X."/>
            <person name="Sun L."/>
            <person name="Yuan J."/>
            <person name="Sun Y."/>
            <person name="Gao Y."/>
            <person name="Zhang L."/>
            <person name="Li S."/>
            <person name="Dai H."/>
            <person name="Hamel J.F."/>
            <person name="Liu C."/>
            <person name="Yu Y."/>
            <person name="Liu S."/>
            <person name="Lin W."/>
            <person name="Guo K."/>
            <person name="Jin S."/>
            <person name="Xu P."/>
            <person name="Storey K.B."/>
            <person name="Huan P."/>
            <person name="Zhang T."/>
            <person name="Zhou Y."/>
            <person name="Zhang J."/>
            <person name="Lin C."/>
            <person name="Li X."/>
            <person name="Xing L."/>
            <person name="Huo D."/>
            <person name="Sun M."/>
            <person name="Wang L."/>
            <person name="Mercier A."/>
            <person name="Li F."/>
            <person name="Yang H."/>
            <person name="Xiang J."/>
        </authorList>
    </citation>
    <scope>NUCLEOTIDE SEQUENCE [LARGE SCALE GENOMIC DNA]</scope>
    <source>
        <strain evidence="2">Shaxun</strain>
        <tissue evidence="2">Muscle</tissue>
    </source>
</reference>
<sequence length="226" mass="24799">MLAYTKAESVLETCTLRQFLEAKKENASNRDFLEKINNRVVAINNISTIPAEALRNRVALIEMTGVVVADNIRKGNPVLFTNDLFDSAGTLHKKIASVVQDNEFSPALINATIETIINDCSSMLPFDVFLEKVVIILATREKSEKNSRIPGLFIPGTNEVNKRYVDQVRQIYDEIQPEANMFIKQIASFVFVLGVTTIGTRAASVAVAAGGVIGVAAAFFSGLFRK</sequence>
<evidence type="ECO:0000256" key="1">
    <source>
        <dbReference type="SAM" id="Phobius"/>
    </source>
</evidence>